<sequence length="279" mass="29685">MTLDLTPSSPIGVFDSGLGGLSVLREIERQLPGERIHYVADTANVPYGDKPIEVVRSLALKLTDYLIESGAKIVIMASGTSTAAGLDAAKQKHPAADIIGTIDSGARTAVNASAGDIGVIATNATAQSLAFSHAVHAIDPKRRVAEQGCPRFVPLVETGRTECADAVDASLEYLRPLAAASVRVIILGCTHFPFLDTALRQAVHDLNVRDFQPLFVDPAAETVRDVKALLARKNLLNPAISSQSSVRFDATGDPEEFRRQASMLLRRDAGPANLLRLGD</sequence>
<feature type="binding site" evidence="7">
    <location>
        <begin position="190"/>
        <end position="191"/>
    </location>
    <ligand>
        <name>substrate</name>
    </ligand>
</feature>
<feature type="active site" description="Proton donor/acceptor" evidence="7">
    <location>
        <position position="189"/>
    </location>
</feature>
<dbReference type="Pfam" id="PF01177">
    <property type="entry name" value="Asp_Glu_race"/>
    <property type="match status" value="1"/>
</dbReference>
<comment type="function">
    <text evidence="7">Provides the (R)-glutamate required for cell wall biosynthesis.</text>
</comment>
<comment type="caution">
    <text evidence="7">Lacks conserved residue(s) required for the propagation of feature annotation.</text>
</comment>
<dbReference type="KEGG" id="ccot:CCAX7_47140"/>
<dbReference type="RefSeq" id="WP_165863933.1">
    <property type="nucleotide sequence ID" value="NZ_AP025739.1"/>
</dbReference>
<dbReference type="InterPro" id="IPR004391">
    <property type="entry name" value="Glu_race"/>
</dbReference>
<dbReference type="HAMAP" id="MF_00258">
    <property type="entry name" value="Glu_racemase"/>
    <property type="match status" value="1"/>
</dbReference>
<feature type="binding site" evidence="7">
    <location>
        <begin position="15"/>
        <end position="16"/>
    </location>
    <ligand>
        <name>substrate</name>
    </ligand>
</feature>
<dbReference type="GO" id="GO:0008360">
    <property type="term" value="P:regulation of cell shape"/>
    <property type="evidence" value="ECO:0007669"/>
    <property type="project" value="UniProtKB-KW"/>
</dbReference>
<protein>
    <recommendedName>
        <fullName evidence="2 7">Glutamate racemase</fullName>
        <ecNumber evidence="2 7">5.1.1.3</ecNumber>
    </recommendedName>
</protein>
<comment type="pathway">
    <text evidence="7">Cell wall biogenesis; peptidoglycan biosynthesis.</text>
</comment>
<dbReference type="Proteomes" id="UP000287394">
    <property type="component" value="Chromosome"/>
</dbReference>
<dbReference type="GO" id="GO:0071555">
    <property type="term" value="P:cell wall organization"/>
    <property type="evidence" value="ECO:0007669"/>
    <property type="project" value="UniProtKB-KW"/>
</dbReference>
<evidence type="ECO:0000313" key="8">
    <source>
        <dbReference type="EMBL" id="BDI32663.1"/>
    </source>
</evidence>
<evidence type="ECO:0000256" key="5">
    <source>
        <dbReference type="ARBA" id="ARBA00023235"/>
    </source>
</evidence>
<keyword evidence="4 7" id="KW-0573">Peptidoglycan synthesis</keyword>
<dbReference type="Gene3D" id="3.40.50.1860">
    <property type="match status" value="2"/>
</dbReference>
<dbReference type="GO" id="GO:0009252">
    <property type="term" value="P:peptidoglycan biosynthetic process"/>
    <property type="evidence" value="ECO:0007669"/>
    <property type="project" value="UniProtKB-UniRule"/>
</dbReference>
<name>A0A402CQC0_9BACT</name>
<dbReference type="EC" id="5.1.1.3" evidence="2 7"/>
<dbReference type="InterPro" id="IPR015942">
    <property type="entry name" value="Asp/Glu/hydantoin_racemase"/>
</dbReference>
<accession>A0A402CQC0</accession>
<evidence type="ECO:0000256" key="4">
    <source>
        <dbReference type="ARBA" id="ARBA00022984"/>
    </source>
</evidence>
<comment type="similarity">
    <text evidence="7">Belongs to the aspartate/glutamate racemases family.</text>
</comment>
<dbReference type="InterPro" id="IPR033134">
    <property type="entry name" value="Asp/Glu_racemase_AS_2"/>
</dbReference>
<gene>
    <name evidence="7 8" type="primary">murI</name>
    <name evidence="8" type="ORF">CCAX7_47140</name>
</gene>
<evidence type="ECO:0000256" key="3">
    <source>
        <dbReference type="ARBA" id="ARBA00022960"/>
    </source>
</evidence>
<evidence type="ECO:0000256" key="6">
    <source>
        <dbReference type="ARBA" id="ARBA00023316"/>
    </source>
</evidence>
<dbReference type="NCBIfam" id="TIGR00067">
    <property type="entry name" value="glut_race"/>
    <property type="match status" value="1"/>
</dbReference>
<organism evidence="8 9">
    <name type="scientific">Capsulimonas corticalis</name>
    <dbReference type="NCBI Taxonomy" id="2219043"/>
    <lineage>
        <taxon>Bacteria</taxon>
        <taxon>Bacillati</taxon>
        <taxon>Armatimonadota</taxon>
        <taxon>Armatimonadia</taxon>
        <taxon>Capsulimonadales</taxon>
        <taxon>Capsulimonadaceae</taxon>
        <taxon>Capsulimonas</taxon>
    </lineage>
</organism>
<dbReference type="InterPro" id="IPR001920">
    <property type="entry name" value="Asp/Glu_race"/>
</dbReference>
<keyword evidence="5 7" id="KW-0413">Isomerase</keyword>
<evidence type="ECO:0000256" key="7">
    <source>
        <dbReference type="HAMAP-Rule" id="MF_00258"/>
    </source>
</evidence>
<keyword evidence="3 7" id="KW-0133">Cell shape</keyword>
<dbReference type="PROSITE" id="PS00924">
    <property type="entry name" value="ASP_GLU_RACEMASE_2"/>
    <property type="match status" value="1"/>
</dbReference>
<dbReference type="PANTHER" id="PTHR21198">
    <property type="entry name" value="GLUTAMATE RACEMASE"/>
    <property type="match status" value="1"/>
</dbReference>
<dbReference type="SUPFAM" id="SSF53681">
    <property type="entry name" value="Aspartate/glutamate racemase"/>
    <property type="match status" value="2"/>
</dbReference>
<evidence type="ECO:0000313" key="9">
    <source>
        <dbReference type="Proteomes" id="UP000287394"/>
    </source>
</evidence>
<keyword evidence="6 7" id="KW-0961">Cell wall biogenesis/degradation</keyword>
<dbReference type="EMBL" id="AP025739">
    <property type="protein sequence ID" value="BDI32663.1"/>
    <property type="molecule type" value="Genomic_DNA"/>
</dbReference>
<dbReference type="AlphaFoldDB" id="A0A402CQC0"/>
<proteinExistence type="inferred from homology"/>
<reference evidence="8 9" key="1">
    <citation type="journal article" date="2019" name="Int. J. Syst. Evol. Microbiol.">
        <title>Capsulimonas corticalis gen. nov., sp. nov., an aerobic capsulated bacterium, of a novel bacterial order, Capsulimonadales ord. nov., of the class Armatimonadia of the phylum Armatimonadetes.</title>
        <authorList>
            <person name="Li J."/>
            <person name="Kudo C."/>
            <person name="Tonouchi A."/>
        </authorList>
    </citation>
    <scope>NUCLEOTIDE SEQUENCE [LARGE SCALE GENOMIC DNA]</scope>
    <source>
        <strain evidence="8 9">AX-7</strain>
    </source>
</reference>
<evidence type="ECO:0000256" key="2">
    <source>
        <dbReference type="ARBA" id="ARBA00013090"/>
    </source>
</evidence>
<evidence type="ECO:0000256" key="1">
    <source>
        <dbReference type="ARBA" id="ARBA00001602"/>
    </source>
</evidence>
<dbReference type="GO" id="GO:0008881">
    <property type="term" value="F:glutamate racemase activity"/>
    <property type="evidence" value="ECO:0007669"/>
    <property type="project" value="UniProtKB-UniRule"/>
</dbReference>
<feature type="binding site" evidence="7">
    <location>
        <begin position="47"/>
        <end position="48"/>
    </location>
    <ligand>
        <name>substrate</name>
    </ligand>
</feature>
<keyword evidence="9" id="KW-1185">Reference proteome</keyword>
<dbReference type="PANTHER" id="PTHR21198:SF2">
    <property type="entry name" value="GLUTAMATE RACEMASE"/>
    <property type="match status" value="1"/>
</dbReference>
<dbReference type="FunCoup" id="A0A402CQC0">
    <property type="interactions" value="296"/>
</dbReference>
<comment type="catalytic activity">
    <reaction evidence="1 7">
        <text>L-glutamate = D-glutamate</text>
        <dbReference type="Rhea" id="RHEA:12813"/>
        <dbReference type="ChEBI" id="CHEBI:29985"/>
        <dbReference type="ChEBI" id="CHEBI:29986"/>
        <dbReference type="EC" id="5.1.1.3"/>
    </reaction>
</comment>